<keyword evidence="1" id="KW-0812">Transmembrane</keyword>
<dbReference type="Proteomes" id="UP000288805">
    <property type="component" value="Unassembled WGS sequence"/>
</dbReference>
<evidence type="ECO:0000313" key="2">
    <source>
        <dbReference type="EMBL" id="RVW26628.1"/>
    </source>
</evidence>
<gene>
    <name evidence="2" type="primary">CALS10_2</name>
    <name evidence="2" type="ORF">CK203_099279</name>
</gene>
<dbReference type="EMBL" id="QGNW01001999">
    <property type="protein sequence ID" value="RVW26628.1"/>
    <property type="molecule type" value="Genomic_DNA"/>
</dbReference>
<protein>
    <submittedName>
        <fullName evidence="2">Callose synthase 10</fullName>
    </submittedName>
</protein>
<dbReference type="PANTHER" id="PTHR12741:SF67">
    <property type="entry name" value="CALLOSE SYNTHASE 10"/>
    <property type="match status" value="1"/>
</dbReference>
<feature type="transmembrane region" description="Helical" evidence="1">
    <location>
        <begin position="22"/>
        <end position="48"/>
    </location>
</feature>
<dbReference type="AlphaFoldDB" id="A0A438CTU3"/>
<feature type="transmembrane region" description="Helical" evidence="1">
    <location>
        <begin position="93"/>
        <end position="116"/>
    </location>
</feature>
<reference evidence="2 3" key="1">
    <citation type="journal article" date="2018" name="PLoS Genet.">
        <title>Population sequencing reveals clonal diversity and ancestral inbreeding in the grapevine cultivar Chardonnay.</title>
        <authorList>
            <person name="Roach M.J."/>
            <person name="Johnson D.L."/>
            <person name="Bohlmann J."/>
            <person name="van Vuuren H.J."/>
            <person name="Jones S.J."/>
            <person name="Pretorius I.S."/>
            <person name="Schmidt S.A."/>
            <person name="Borneman A.R."/>
        </authorList>
    </citation>
    <scope>NUCLEOTIDE SEQUENCE [LARGE SCALE GENOMIC DNA]</scope>
    <source>
        <strain evidence="3">cv. Chardonnay</strain>
        <tissue evidence="2">Leaf</tissue>
    </source>
</reference>
<dbReference type="PANTHER" id="PTHR12741">
    <property type="entry name" value="LYST-INTERACTING PROTEIN LIP5 DOPAMINE RESPONSIVE PROTEIN DRG-1"/>
    <property type="match status" value="1"/>
</dbReference>
<evidence type="ECO:0000256" key="1">
    <source>
        <dbReference type="SAM" id="Phobius"/>
    </source>
</evidence>
<proteinExistence type="predicted"/>
<keyword evidence="1" id="KW-0472">Membrane</keyword>
<name>A0A438CTU3_VITVI</name>
<comment type="caution">
    <text evidence="2">The sequence shown here is derived from an EMBL/GenBank/DDBJ whole genome shotgun (WGS) entry which is preliminary data.</text>
</comment>
<feature type="transmembrane region" description="Helical" evidence="1">
    <location>
        <begin position="60"/>
        <end position="81"/>
    </location>
</feature>
<accession>A0A438CTU3</accession>
<keyword evidence="1" id="KW-1133">Transmembrane helix</keyword>
<sequence>MFQALTIIAFNHGNIDLDTFKIILSIGPTFAIMNFAESCLDVLLMFGAYATARGMAISRLVIRFFWCGFSSVFVTYVYLKLLQERKNPNSDSFYFRIYIIVLGVYAALRLVLAMLLKFPSCHALSEMSDQAFFRFFKWIYQERYYVGRGLLKVQVIISGGREGWGMEDKIWGWQVQVQSRAPSTVLDLSSEANRAHKTTENMLKNAKDQNPPKNVGLDFSCWHDSKIKGNFFPMFLIALNLVFSVFDYRRLDH</sequence>
<evidence type="ECO:0000313" key="3">
    <source>
        <dbReference type="Proteomes" id="UP000288805"/>
    </source>
</evidence>
<organism evidence="2 3">
    <name type="scientific">Vitis vinifera</name>
    <name type="common">Grape</name>
    <dbReference type="NCBI Taxonomy" id="29760"/>
    <lineage>
        <taxon>Eukaryota</taxon>
        <taxon>Viridiplantae</taxon>
        <taxon>Streptophyta</taxon>
        <taxon>Embryophyta</taxon>
        <taxon>Tracheophyta</taxon>
        <taxon>Spermatophyta</taxon>
        <taxon>Magnoliopsida</taxon>
        <taxon>eudicotyledons</taxon>
        <taxon>Gunneridae</taxon>
        <taxon>Pentapetalae</taxon>
        <taxon>rosids</taxon>
        <taxon>Vitales</taxon>
        <taxon>Vitaceae</taxon>
        <taxon>Viteae</taxon>
        <taxon>Vitis</taxon>
    </lineage>
</organism>
<feature type="transmembrane region" description="Helical" evidence="1">
    <location>
        <begin position="231"/>
        <end position="248"/>
    </location>
</feature>